<accession>A0A397Q342</accession>
<dbReference type="AlphaFoldDB" id="A0A397Q342"/>
<dbReference type="OrthoDB" id="7854136at2"/>
<comment type="caution">
    <text evidence="1">The sequence shown here is derived from an EMBL/GenBank/DDBJ whole genome shotgun (WGS) entry which is preliminary data.</text>
</comment>
<dbReference type="RefSeq" id="WP_147361498.1">
    <property type="nucleotide sequence ID" value="NZ_QXDF01000001.1"/>
</dbReference>
<gene>
    <name evidence="1" type="ORF">BXY53_1027</name>
</gene>
<organism evidence="1 2">
    <name type="scientific">Dichotomicrobium thermohalophilum</name>
    <dbReference type="NCBI Taxonomy" id="933063"/>
    <lineage>
        <taxon>Bacteria</taxon>
        <taxon>Pseudomonadati</taxon>
        <taxon>Pseudomonadota</taxon>
        <taxon>Alphaproteobacteria</taxon>
        <taxon>Hyphomicrobiales</taxon>
        <taxon>Hyphomicrobiaceae</taxon>
        <taxon>Dichotomicrobium</taxon>
    </lineage>
</organism>
<dbReference type="Proteomes" id="UP000266273">
    <property type="component" value="Unassembled WGS sequence"/>
</dbReference>
<evidence type="ECO:0000313" key="2">
    <source>
        <dbReference type="Proteomes" id="UP000266273"/>
    </source>
</evidence>
<name>A0A397Q342_9HYPH</name>
<evidence type="ECO:0000313" key="1">
    <source>
        <dbReference type="EMBL" id="RIA55940.1"/>
    </source>
</evidence>
<sequence>MEASHDEREDQCKVVMLRSDEADAPVINPCDACPTYDLVQRLRELLRDSMLQPRQDLDHACMVIAADPSVSVERVSAAFFHGLSRYAKRRMVFFNTKSSGVSSGERWVARLLQVVAEDDMASARYLIESTIEPAGRRWMLFLARELAAHLMPPANDNETLPVDTQSNPKEN</sequence>
<protein>
    <submittedName>
        <fullName evidence="1">Uncharacterized protein</fullName>
    </submittedName>
</protein>
<proteinExistence type="predicted"/>
<dbReference type="EMBL" id="QXDF01000001">
    <property type="protein sequence ID" value="RIA55940.1"/>
    <property type="molecule type" value="Genomic_DNA"/>
</dbReference>
<reference evidence="1 2" key="1">
    <citation type="submission" date="2018-08" db="EMBL/GenBank/DDBJ databases">
        <title>Genomic Encyclopedia of Archaeal and Bacterial Type Strains, Phase II (KMG-II): from individual species to whole genera.</title>
        <authorList>
            <person name="Goeker M."/>
        </authorList>
    </citation>
    <scope>NUCLEOTIDE SEQUENCE [LARGE SCALE GENOMIC DNA]</scope>
    <source>
        <strain evidence="1 2">DSM 5002</strain>
    </source>
</reference>
<keyword evidence="2" id="KW-1185">Reference proteome</keyword>